<organism evidence="11 15">
    <name type="scientific">Vespula maculifrons</name>
    <name type="common">Eastern yellow jacket</name>
    <name type="synonym">Wasp</name>
    <dbReference type="NCBI Taxonomy" id="7453"/>
    <lineage>
        <taxon>Eukaryota</taxon>
        <taxon>Metazoa</taxon>
        <taxon>Ecdysozoa</taxon>
        <taxon>Arthropoda</taxon>
        <taxon>Hexapoda</taxon>
        <taxon>Insecta</taxon>
        <taxon>Pterygota</taxon>
        <taxon>Neoptera</taxon>
        <taxon>Endopterygota</taxon>
        <taxon>Hymenoptera</taxon>
        <taxon>Apocrita</taxon>
        <taxon>Aculeata</taxon>
        <taxon>Vespoidea</taxon>
        <taxon>Vespidae</taxon>
        <taxon>Vespinae</taxon>
        <taxon>Vespula</taxon>
    </lineage>
</organism>
<dbReference type="InterPro" id="IPR045075">
    <property type="entry name" value="Syf1-like"/>
</dbReference>
<dbReference type="EMBL" id="JAYRBN010000063">
    <property type="protein sequence ID" value="KAL2738054.1"/>
    <property type="molecule type" value="Genomic_DNA"/>
</dbReference>
<feature type="domain" description="Pre-mRNA-splicing factor Syf1/CRNKL1-like C-terminal HAT-repeats" evidence="9">
    <location>
        <begin position="367"/>
        <end position="509"/>
    </location>
</feature>
<keyword evidence="15" id="KW-1185">Reference proteome</keyword>
<gene>
    <name evidence="14" type="ORF">V1477_000083</name>
    <name evidence="13" type="ORF">V1477_011409</name>
    <name evidence="12" type="ORF">V1477_011413</name>
    <name evidence="11" type="ORF">V1477_017741</name>
</gene>
<evidence type="ECO:0000259" key="9">
    <source>
        <dbReference type="Pfam" id="PF23231"/>
    </source>
</evidence>
<dbReference type="GO" id="GO:0006397">
    <property type="term" value="P:mRNA processing"/>
    <property type="evidence" value="ECO:0007669"/>
    <property type="project" value="UniProtKB-KW"/>
</dbReference>
<evidence type="ECO:0000313" key="15">
    <source>
        <dbReference type="Proteomes" id="UP001607303"/>
    </source>
</evidence>
<evidence type="ECO:0000256" key="7">
    <source>
        <dbReference type="ARBA" id="ARBA00023242"/>
    </source>
</evidence>
<dbReference type="SUPFAM" id="SSF48452">
    <property type="entry name" value="TPR-like"/>
    <property type="match status" value="1"/>
</dbReference>
<protein>
    <submittedName>
        <fullName evidence="11">Protein crooked neck isoform X1</fullName>
    </submittedName>
</protein>
<dbReference type="EMBL" id="JAYRBN010000062">
    <property type="protein sequence ID" value="KAL2739102.1"/>
    <property type="molecule type" value="Genomic_DNA"/>
</dbReference>
<dbReference type="PANTHER" id="PTHR11246:SF3">
    <property type="entry name" value="CROOKED NECK-LIKE PROTEIN 1"/>
    <property type="match status" value="1"/>
</dbReference>
<dbReference type="GO" id="GO:0005681">
    <property type="term" value="C:spliceosomal complex"/>
    <property type="evidence" value="ECO:0007669"/>
    <property type="project" value="UniProtKB-KW"/>
</dbReference>
<dbReference type="GO" id="GO:0008380">
    <property type="term" value="P:RNA splicing"/>
    <property type="evidence" value="ECO:0007669"/>
    <property type="project" value="UniProtKB-KW"/>
</dbReference>
<keyword evidence="5" id="KW-0677">Repeat</keyword>
<keyword evidence="7" id="KW-0539">Nucleus</keyword>
<evidence type="ECO:0000256" key="8">
    <source>
        <dbReference type="ARBA" id="ARBA00037040"/>
    </source>
</evidence>
<dbReference type="Proteomes" id="UP001607303">
    <property type="component" value="Unassembled WGS sequence"/>
</dbReference>
<evidence type="ECO:0000256" key="3">
    <source>
        <dbReference type="ARBA" id="ARBA00022664"/>
    </source>
</evidence>
<reference evidence="11 15" key="1">
    <citation type="journal article" date="2024" name="Ann. Entomol. Soc. Am.">
        <title>Genomic analyses of the southern and eastern yellowjacket wasps (Hymenoptera: Vespidae) reveal evolutionary signatures of social life.</title>
        <authorList>
            <person name="Catto M.A."/>
            <person name="Caine P.B."/>
            <person name="Orr S.E."/>
            <person name="Hunt B.G."/>
            <person name="Goodisman M.A.D."/>
        </authorList>
    </citation>
    <scope>NUCLEOTIDE SEQUENCE [LARGE SCALE GENOMIC DNA]</scope>
    <source>
        <strain evidence="11">232</strain>
        <tissue evidence="11">Head and thorax</tissue>
    </source>
</reference>
<feature type="domain" description="Pre-mRNA-splicing factor Syf1-like N-terminal HAT-repeats" evidence="10">
    <location>
        <begin position="64"/>
        <end position="209"/>
    </location>
</feature>
<dbReference type="FunFam" id="1.25.40.10:FF:000075">
    <property type="entry name" value="Crooked neck pre-mRNA-splicing factor 1"/>
    <property type="match status" value="1"/>
</dbReference>
<evidence type="ECO:0000313" key="13">
    <source>
        <dbReference type="EMBL" id="KAL2739102.1"/>
    </source>
</evidence>
<dbReference type="InterPro" id="IPR003107">
    <property type="entry name" value="HAT"/>
</dbReference>
<dbReference type="Gene3D" id="1.25.40.10">
    <property type="entry name" value="Tetratricopeptide repeat domain"/>
    <property type="match status" value="3"/>
</dbReference>
<evidence type="ECO:0000313" key="14">
    <source>
        <dbReference type="EMBL" id="KAL2751607.1"/>
    </source>
</evidence>
<dbReference type="AlphaFoldDB" id="A0ABD2B0C7"/>
<dbReference type="InterPro" id="IPR055430">
    <property type="entry name" value="HAT_Syf1_CNRKL1_C"/>
</dbReference>
<dbReference type="EMBL" id="JAYRBN010000002">
    <property type="protein sequence ID" value="KAL2751607.1"/>
    <property type="molecule type" value="Genomic_DNA"/>
</dbReference>
<keyword evidence="3" id="KW-0507">mRNA processing</keyword>
<accession>A0ABD2B0C7</accession>
<dbReference type="FunFam" id="1.25.40.10:FF:000306">
    <property type="entry name" value="Cell cycle control protein cwf4"/>
    <property type="match status" value="1"/>
</dbReference>
<comment type="function">
    <text evidence="8">Involved in pre-mRNA splicing and cell cycle progression. Required for the spliceosome assembly and initiation of the DNA replication.</text>
</comment>
<evidence type="ECO:0000313" key="11">
    <source>
        <dbReference type="EMBL" id="KAL2726314.1"/>
    </source>
</evidence>
<keyword evidence="4" id="KW-0747">Spliceosome</keyword>
<evidence type="ECO:0000256" key="1">
    <source>
        <dbReference type="ARBA" id="ARBA00004123"/>
    </source>
</evidence>
<evidence type="ECO:0000256" key="5">
    <source>
        <dbReference type="ARBA" id="ARBA00022737"/>
    </source>
</evidence>
<evidence type="ECO:0000259" key="10">
    <source>
        <dbReference type="Pfam" id="PF23233"/>
    </source>
</evidence>
<evidence type="ECO:0000256" key="4">
    <source>
        <dbReference type="ARBA" id="ARBA00022728"/>
    </source>
</evidence>
<dbReference type="PANTHER" id="PTHR11246">
    <property type="entry name" value="PRE-MRNA SPLICING FACTOR"/>
    <property type="match status" value="1"/>
</dbReference>
<evidence type="ECO:0000313" key="12">
    <source>
        <dbReference type="EMBL" id="KAL2738054.1"/>
    </source>
</evidence>
<dbReference type="EMBL" id="JAYRBN010000107">
    <property type="protein sequence ID" value="KAL2726314.1"/>
    <property type="molecule type" value="Genomic_DNA"/>
</dbReference>
<comment type="similarity">
    <text evidence="2">Belongs to the crooked-neck family.</text>
</comment>
<evidence type="ECO:0000256" key="6">
    <source>
        <dbReference type="ARBA" id="ARBA00023187"/>
    </source>
</evidence>
<dbReference type="InterPro" id="IPR055433">
    <property type="entry name" value="HAT_Syf1-like_N"/>
</dbReference>
<dbReference type="Pfam" id="PF23233">
    <property type="entry name" value="HAT_Syf1_CNRKL1_N"/>
    <property type="match status" value="1"/>
</dbReference>
<sequence length="660" mass="79723">MEKSQKMPKVAKVKNKAPAEIQITAEQLLREAKERDLEILPPLPKQKISDPHELADYQHRKRKMYEDNIRKNRMVITNWIKYAQWEESQKQIKRARSIYERALDVDHRNITLWLKYTEMEMRNRQINHARNLWNRAVTILPRANQFWYKYTYMEEMLENIAGARQVFERWMEWEPDEQAWQTYIKFELRYKEIQRAREIYERFVMVHPDVKHWIKYARFEEFHGFINGARKVYECAVNFFVDESLDERLFIAFAKFEEAQREHDRARIIYKYALDNISKERTEEIYKAYTIHEKKYGDHSGIEDVIVSKRKYQYEQEVKENPSNYDAWFDYLRLVESEGNVKVVKETYERAIANVPLTKEKQYWRRYIYLTCLELIPHKHFTFSKIWLFYAYFEIRQKNLTVTRKTLGMALGVCPRDKLYRGYIDLEIQLREFDRCRILYEKFLEFGPENCTTWMKFAELETLLGDVDRARAIYELAVSQPRLDMPELLWKSYIDFEISQDEIENARQLFERLIERTLHVKVWIAYAKFELGNSSSEDGIDNVTLARRIFERGNDALRSNGDKESRVLLLEAWRNFENEKGDEENQTKIIAKMPRKIKRRRRIVGEDGNDGWEEIFDFVFPEDESQRPNLKFLASAKAWMKQKISSETVQSGNKQLETDN</sequence>
<dbReference type="Pfam" id="PF23231">
    <property type="entry name" value="HAT_Syf1_CNRKL1_C"/>
    <property type="match status" value="1"/>
</dbReference>
<proteinExistence type="inferred from homology"/>
<comment type="subcellular location">
    <subcellularLocation>
        <location evidence="1">Nucleus</location>
    </subcellularLocation>
</comment>
<evidence type="ECO:0000256" key="2">
    <source>
        <dbReference type="ARBA" id="ARBA00008644"/>
    </source>
</evidence>
<name>A0ABD2B0C7_VESMC</name>
<dbReference type="SMART" id="SM00386">
    <property type="entry name" value="HAT"/>
    <property type="match status" value="12"/>
</dbReference>
<keyword evidence="6" id="KW-0508">mRNA splicing</keyword>
<dbReference type="InterPro" id="IPR011990">
    <property type="entry name" value="TPR-like_helical_dom_sf"/>
</dbReference>
<comment type="caution">
    <text evidence="11">The sequence shown here is derived from an EMBL/GenBank/DDBJ whole genome shotgun (WGS) entry which is preliminary data.</text>
</comment>